<dbReference type="NCBIfam" id="TIGR00488">
    <property type="entry name" value="bis(5'-nucleosyl)-tetraphosphatase (symmetrical) YqeK"/>
    <property type="match status" value="1"/>
</dbReference>
<protein>
    <recommendedName>
        <fullName evidence="1">bis(5'-nucleosyl)-tetraphosphatase (symmetrical)</fullName>
        <ecNumber evidence="1">3.6.1.41</ecNumber>
    </recommendedName>
</protein>
<evidence type="ECO:0000259" key="7">
    <source>
        <dbReference type="PROSITE" id="PS51186"/>
    </source>
</evidence>
<dbReference type="Gene3D" id="1.10.3210.10">
    <property type="entry name" value="Hypothetical protein af1432"/>
    <property type="match status" value="1"/>
</dbReference>
<dbReference type="InterPro" id="IPR005249">
    <property type="entry name" value="YqeK"/>
</dbReference>
<dbReference type="GO" id="GO:0008803">
    <property type="term" value="F:bis(5'-nucleosyl)-tetraphosphatase (symmetrical) activity"/>
    <property type="evidence" value="ECO:0007669"/>
    <property type="project" value="UniProtKB-EC"/>
</dbReference>
<dbReference type="InterPro" id="IPR003607">
    <property type="entry name" value="HD/PDEase_dom"/>
</dbReference>
<organism evidence="8 9">
    <name type="scientific">Paenibacillus amylolyticus</name>
    <dbReference type="NCBI Taxonomy" id="1451"/>
    <lineage>
        <taxon>Bacteria</taxon>
        <taxon>Bacillati</taxon>
        <taxon>Bacillota</taxon>
        <taxon>Bacilli</taxon>
        <taxon>Bacillales</taxon>
        <taxon>Paenibacillaceae</taxon>
        <taxon>Paenibacillus</taxon>
    </lineage>
</organism>
<dbReference type="GO" id="GO:0046872">
    <property type="term" value="F:metal ion binding"/>
    <property type="evidence" value="ECO:0007669"/>
    <property type="project" value="UniProtKB-KW"/>
</dbReference>
<dbReference type="GO" id="GO:0000166">
    <property type="term" value="F:nucleotide binding"/>
    <property type="evidence" value="ECO:0007669"/>
    <property type="project" value="UniProtKB-KW"/>
</dbReference>
<sequence length="385" mass="44822">MNEALQTYLKDIQFSGDLKKDIEAFFAAYEDDETLGHTLSVASEAKRVATLYGADPVKAEQAALLHDISNVVPVAEMLDLAKKLSIEIMDEEYTYGRIVHQKLSKAMAREIFNITDQEILDAIECHTTLKSEASLMDKVLFISDKISWKLPGDHQYLLDARYKVDEMKLNEGVLIYLNQVWENRSKLKLIHPWLIQARAELMSTFPELETERFLLRQITHDNANDIFQTFSLDEVTKYYDVESFTNIEQAEKLIQTWHQRFENKQAIRWGITLKSDNRVVGTCGFHGWAKNHHKAAIGYELTPQFWRQGVMTEVLEKIMEYGFDTLELNRIEAFVEPENVGSRRVLEKVGFQAEGLLKDNYYWKNRFVDNVIYALIKKDFKKMTR</sequence>
<dbReference type="SUPFAM" id="SSF109604">
    <property type="entry name" value="HD-domain/PDEase-like"/>
    <property type="match status" value="1"/>
</dbReference>
<name>A0AAP5H118_PAEAM</name>
<dbReference type="GO" id="GO:0008999">
    <property type="term" value="F:protein-N-terminal-alanine acetyltransferase activity"/>
    <property type="evidence" value="ECO:0007669"/>
    <property type="project" value="TreeGrafter"/>
</dbReference>
<dbReference type="Pfam" id="PF01966">
    <property type="entry name" value="HD"/>
    <property type="match status" value="1"/>
</dbReference>
<evidence type="ECO:0000313" key="8">
    <source>
        <dbReference type="EMBL" id="MDR6724260.1"/>
    </source>
</evidence>
<evidence type="ECO:0000256" key="6">
    <source>
        <dbReference type="ARBA" id="ARBA00049417"/>
    </source>
</evidence>
<evidence type="ECO:0000256" key="4">
    <source>
        <dbReference type="ARBA" id="ARBA00022801"/>
    </source>
</evidence>
<dbReference type="Gene3D" id="3.40.630.30">
    <property type="match status" value="1"/>
</dbReference>
<keyword evidence="2" id="KW-0479">Metal-binding</keyword>
<dbReference type="InterPro" id="IPR051531">
    <property type="entry name" value="N-acetyltransferase"/>
</dbReference>
<dbReference type="CDD" id="cd00077">
    <property type="entry name" value="HDc"/>
    <property type="match status" value="1"/>
</dbReference>
<dbReference type="Proteomes" id="UP001254832">
    <property type="component" value="Unassembled WGS sequence"/>
</dbReference>
<evidence type="ECO:0000256" key="3">
    <source>
        <dbReference type="ARBA" id="ARBA00022741"/>
    </source>
</evidence>
<comment type="catalytic activity">
    <reaction evidence="6">
        <text>P(1),P(4)-bis(5'-adenosyl) tetraphosphate + H2O = 2 ADP + 2 H(+)</text>
        <dbReference type="Rhea" id="RHEA:24252"/>
        <dbReference type="ChEBI" id="CHEBI:15377"/>
        <dbReference type="ChEBI" id="CHEBI:15378"/>
        <dbReference type="ChEBI" id="CHEBI:58141"/>
        <dbReference type="ChEBI" id="CHEBI:456216"/>
        <dbReference type="EC" id="3.6.1.41"/>
    </reaction>
</comment>
<gene>
    <name evidence="8" type="ORF">J2W91_002728</name>
</gene>
<dbReference type="InterPro" id="IPR016181">
    <property type="entry name" value="Acyl_CoA_acyltransferase"/>
</dbReference>
<reference evidence="8" key="1">
    <citation type="submission" date="2023-07" db="EMBL/GenBank/DDBJ databases">
        <title>Sorghum-associated microbial communities from plants grown in Nebraska, USA.</title>
        <authorList>
            <person name="Schachtman D."/>
        </authorList>
    </citation>
    <scope>NUCLEOTIDE SEQUENCE</scope>
    <source>
        <strain evidence="8">BE80</strain>
    </source>
</reference>
<dbReference type="PROSITE" id="PS51186">
    <property type="entry name" value="GNAT"/>
    <property type="match status" value="1"/>
</dbReference>
<dbReference type="PANTHER" id="PTHR43792">
    <property type="entry name" value="GNAT FAMILY, PUTATIVE (AFU_ORTHOLOGUE AFUA_3G00765)-RELATED-RELATED"/>
    <property type="match status" value="1"/>
</dbReference>
<dbReference type="SUPFAM" id="SSF55729">
    <property type="entry name" value="Acyl-CoA N-acyltransferases (Nat)"/>
    <property type="match status" value="1"/>
</dbReference>
<keyword evidence="3" id="KW-0547">Nucleotide-binding</keyword>
<keyword evidence="5" id="KW-0408">Iron</keyword>
<dbReference type="InterPro" id="IPR006674">
    <property type="entry name" value="HD_domain"/>
</dbReference>
<evidence type="ECO:0000256" key="2">
    <source>
        <dbReference type="ARBA" id="ARBA00022723"/>
    </source>
</evidence>
<dbReference type="GO" id="GO:0005737">
    <property type="term" value="C:cytoplasm"/>
    <property type="evidence" value="ECO:0007669"/>
    <property type="project" value="TreeGrafter"/>
</dbReference>
<accession>A0AAP5H118</accession>
<dbReference type="Pfam" id="PF13302">
    <property type="entry name" value="Acetyltransf_3"/>
    <property type="match status" value="1"/>
</dbReference>
<proteinExistence type="predicted"/>
<comment type="caution">
    <text evidence="8">The sequence shown here is derived from an EMBL/GenBank/DDBJ whole genome shotgun (WGS) entry which is preliminary data.</text>
</comment>
<dbReference type="EC" id="3.6.1.41" evidence="1"/>
<dbReference type="PANTHER" id="PTHR43792:SF9">
    <property type="entry name" value="RIBOSOMAL-PROTEIN-ALANINE ACETYLTRANSFERASE"/>
    <property type="match status" value="1"/>
</dbReference>
<dbReference type="InterPro" id="IPR000182">
    <property type="entry name" value="GNAT_dom"/>
</dbReference>
<keyword evidence="4 8" id="KW-0378">Hydrolase</keyword>
<evidence type="ECO:0000313" key="9">
    <source>
        <dbReference type="Proteomes" id="UP001254832"/>
    </source>
</evidence>
<dbReference type="EMBL" id="JAVDTR010000007">
    <property type="protein sequence ID" value="MDR6724260.1"/>
    <property type="molecule type" value="Genomic_DNA"/>
</dbReference>
<evidence type="ECO:0000256" key="1">
    <source>
        <dbReference type="ARBA" id="ARBA00012506"/>
    </source>
</evidence>
<dbReference type="AlphaFoldDB" id="A0AAP5H118"/>
<feature type="domain" description="N-acetyltransferase" evidence="7">
    <location>
        <begin position="230"/>
        <end position="369"/>
    </location>
</feature>
<dbReference type="RefSeq" id="WP_310140303.1">
    <property type="nucleotide sequence ID" value="NZ_JAVDTR010000007.1"/>
</dbReference>
<evidence type="ECO:0000256" key="5">
    <source>
        <dbReference type="ARBA" id="ARBA00023004"/>
    </source>
</evidence>